<evidence type="ECO:0000313" key="6">
    <source>
        <dbReference type="EMBL" id="KAK3775420.1"/>
    </source>
</evidence>
<evidence type="ECO:0000256" key="1">
    <source>
        <dbReference type="ARBA" id="ARBA00022605"/>
    </source>
</evidence>
<feature type="compositionally biased region" description="Basic residues" evidence="4">
    <location>
        <begin position="429"/>
        <end position="443"/>
    </location>
</feature>
<feature type="domain" description="Glutamine amidotransferase type-2" evidence="5">
    <location>
        <begin position="8"/>
        <end position="211"/>
    </location>
</feature>
<feature type="compositionally biased region" description="Low complexity" evidence="4">
    <location>
        <begin position="551"/>
        <end position="562"/>
    </location>
</feature>
<comment type="caution">
    <text evidence="6">The sequence shown here is derived from an EMBL/GenBank/DDBJ whole genome shotgun (WGS) entry which is preliminary data.</text>
</comment>
<dbReference type="SUPFAM" id="SSF56235">
    <property type="entry name" value="N-terminal nucleophile aminohydrolases (Ntn hydrolases)"/>
    <property type="match status" value="1"/>
</dbReference>
<sequence length="826" mass="92118">MCGICFSCSLNGGDDQLENSKKSSQFSQNINLQNSLLPHRGPDASSCSEISISGNLKAQMLGCVLHLRGDLTPQPVTNPKGNALLWNGEIFGSTDVKDKENDTQVLFDLLDSTSSQESVLQIFQKIDGPWAFIFWQSEAKTLWFGRDMFGRRSLLWHLPVSSEDNFVLSSVALDEKVYNEIPSVGIFSMNFSDVKDQTDCLPLNVFSLPPIVLHPWLECRWPGTNLHVNKTPAKNLMEYFYPNSRQSEYSFLLSQHGINRWIPTQCTILSESNDVQDNGCKSQSELLSTSKEQTQCSNSSSISGVGNLQKNEHDIKSACSGVVKDFEEVLQEIWDEQKDLHVLVKKCLEALQEAVETRVRKLEQRKRLPSTESSKEPSHESPARIAVLFSGGLDSTLLAALVDRCLPEEEPIDLLNVAFEQPVPQQHTGKQKKPRKHNKKSNHQIKCEKESYENDPEVACSYVTDQLAGALYLPGHEACLNEEIANKFHLVESNLVVDKIEDSTLGHTESKNATNSYSSKANCSVSVSHSIPKAASVFSATNTVEKSSDFTGSTTVASTTATENHNLRSSNLDSKEASLEKRLDSNFSSAPTFDTFDVPDRQTGRVALSELNPRRKWNFVEINISQAELESVRQSRISRLIYPLRTVLDDSIGCAVWFAARGKGFLNSGTAGNGHQAKQIFQSRAQVLLCGMAADELFAGYSRHRATFNKEGWAGLEKEIQEELWRISARNLGRDDRIIADHGKEARFPFLDEKFVHLVSEIPLQKRVDLSYPRGIGEKLLLRLCALNLGLARTACQAKRAIQFGSKIAKLDNRKEKGSDVCERLL</sequence>
<dbReference type="AlphaFoldDB" id="A0AAE0ZU08"/>
<evidence type="ECO:0000256" key="2">
    <source>
        <dbReference type="ARBA" id="ARBA00022888"/>
    </source>
</evidence>
<evidence type="ECO:0000259" key="5">
    <source>
        <dbReference type="PROSITE" id="PS51278"/>
    </source>
</evidence>
<dbReference type="PROSITE" id="PS51278">
    <property type="entry name" value="GATASE_TYPE_2"/>
    <property type="match status" value="1"/>
</dbReference>
<feature type="compositionally biased region" description="Basic and acidic residues" evidence="4">
    <location>
        <begin position="373"/>
        <end position="382"/>
    </location>
</feature>
<dbReference type="SUPFAM" id="SSF52402">
    <property type="entry name" value="Adenine nucleotide alpha hydrolases-like"/>
    <property type="match status" value="2"/>
</dbReference>
<dbReference type="GO" id="GO:0004066">
    <property type="term" value="F:asparagine synthase (glutamine-hydrolyzing) activity"/>
    <property type="evidence" value="ECO:0007669"/>
    <property type="project" value="InterPro"/>
</dbReference>
<dbReference type="InterPro" id="IPR029055">
    <property type="entry name" value="Ntn_hydrolases_N"/>
</dbReference>
<dbReference type="PANTHER" id="PTHR45937">
    <property type="entry name" value="ASPARAGINE SYNTHETASE DOMAIN-CONTAINING PROTEIN 1"/>
    <property type="match status" value="1"/>
</dbReference>
<dbReference type="Pfam" id="PF13537">
    <property type="entry name" value="GATase_7"/>
    <property type="match status" value="1"/>
</dbReference>
<protein>
    <recommendedName>
        <fullName evidence="5">Glutamine amidotransferase type-2 domain-containing protein</fullName>
    </recommendedName>
</protein>
<dbReference type="Gene3D" id="3.40.50.620">
    <property type="entry name" value="HUPs"/>
    <property type="match status" value="2"/>
</dbReference>
<dbReference type="PANTHER" id="PTHR45937:SF1">
    <property type="entry name" value="ASPARAGINE SYNTHETASE DOMAIN-CONTAINING PROTEIN 1"/>
    <property type="match status" value="1"/>
</dbReference>
<dbReference type="InterPro" id="IPR017932">
    <property type="entry name" value="GATase_2_dom"/>
</dbReference>
<dbReference type="InterPro" id="IPR014729">
    <property type="entry name" value="Rossmann-like_a/b/a_fold"/>
</dbReference>
<organism evidence="6 7">
    <name type="scientific">Elysia crispata</name>
    <name type="common">lettuce slug</name>
    <dbReference type="NCBI Taxonomy" id="231223"/>
    <lineage>
        <taxon>Eukaryota</taxon>
        <taxon>Metazoa</taxon>
        <taxon>Spiralia</taxon>
        <taxon>Lophotrochozoa</taxon>
        <taxon>Mollusca</taxon>
        <taxon>Gastropoda</taxon>
        <taxon>Heterobranchia</taxon>
        <taxon>Euthyneura</taxon>
        <taxon>Panpulmonata</taxon>
        <taxon>Sacoglossa</taxon>
        <taxon>Placobranchoidea</taxon>
        <taxon>Plakobranchidae</taxon>
        <taxon>Elysia</taxon>
    </lineage>
</organism>
<feature type="region of interest" description="Disordered" evidence="4">
    <location>
        <begin position="359"/>
        <end position="382"/>
    </location>
</feature>
<feature type="region of interest" description="Disordered" evidence="4">
    <location>
        <begin position="549"/>
        <end position="573"/>
    </location>
</feature>
<dbReference type="InterPro" id="IPR051857">
    <property type="entry name" value="Asn_synthetase_domain"/>
</dbReference>
<evidence type="ECO:0000313" key="7">
    <source>
        <dbReference type="Proteomes" id="UP001283361"/>
    </source>
</evidence>
<dbReference type="GO" id="GO:0006529">
    <property type="term" value="P:asparagine biosynthetic process"/>
    <property type="evidence" value="ECO:0007669"/>
    <property type="project" value="UniProtKB-KW"/>
</dbReference>
<keyword evidence="1" id="KW-0028">Amino-acid biosynthesis</keyword>
<dbReference type="Gene3D" id="3.60.20.10">
    <property type="entry name" value="Glutamine Phosphoribosylpyrophosphate, subunit 1, domain 1"/>
    <property type="match status" value="1"/>
</dbReference>
<dbReference type="EMBL" id="JAWDGP010003324">
    <property type="protein sequence ID" value="KAK3775420.1"/>
    <property type="molecule type" value="Genomic_DNA"/>
</dbReference>
<keyword evidence="2" id="KW-0061">Asparagine biosynthesis</keyword>
<feature type="compositionally biased region" description="Polar residues" evidence="4">
    <location>
        <begin position="563"/>
        <end position="572"/>
    </location>
</feature>
<feature type="region of interest" description="Disordered" evidence="4">
    <location>
        <begin position="423"/>
        <end position="444"/>
    </location>
</feature>
<evidence type="ECO:0000256" key="4">
    <source>
        <dbReference type="SAM" id="MobiDB-lite"/>
    </source>
</evidence>
<evidence type="ECO:0000256" key="3">
    <source>
        <dbReference type="ARBA" id="ARBA00022962"/>
    </source>
</evidence>
<proteinExistence type="predicted"/>
<gene>
    <name evidence="6" type="ORF">RRG08_014763</name>
</gene>
<name>A0AAE0ZU08_9GAST</name>
<reference evidence="6" key="1">
    <citation type="journal article" date="2023" name="G3 (Bethesda)">
        <title>A reference genome for the long-term kleptoplast-retaining sea slug Elysia crispata morphotype clarki.</title>
        <authorList>
            <person name="Eastman K.E."/>
            <person name="Pendleton A.L."/>
            <person name="Shaikh M.A."/>
            <person name="Suttiyut T."/>
            <person name="Ogas R."/>
            <person name="Tomko P."/>
            <person name="Gavelis G."/>
            <person name="Widhalm J.R."/>
            <person name="Wisecaver J.H."/>
        </authorList>
    </citation>
    <scope>NUCLEOTIDE SEQUENCE</scope>
    <source>
        <strain evidence="6">ECLA1</strain>
    </source>
</reference>
<dbReference type="Pfam" id="PF00733">
    <property type="entry name" value="Asn_synthase"/>
    <property type="match status" value="2"/>
</dbReference>
<dbReference type="Proteomes" id="UP001283361">
    <property type="component" value="Unassembled WGS sequence"/>
</dbReference>
<dbReference type="CDD" id="cd01991">
    <property type="entry name" value="Asn_synthase_B_C"/>
    <property type="match status" value="1"/>
</dbReference>
<dbReference type="InterPro" id="IPR001962">
    <property type="entry name" value="Asn_synthase"/>
</dbReference>
<keyword evidence="7" id="KW-1185">Reference proteome</keyword>
<accession>A0AAE0ZU08</accession>
<keyword evidence="3" id="KW-0315">Glutamine amidotransferase</keyword>